<evidence type="ECO:0000313" key="2">
    <source>
        <dbReference type="EMBL" id="SDI59430.1"/>
    </source>
</evidence>
<gene>
    <name evidence="2" type="ORF">SAMN05216555_103182</name>
</gene>
<organism evidence="2 3">
    <name type="scientific">Arthrobacter cupressi</name>
    <dbReference type="NCBI Taxonomy" id="1045773"/>
    <lineage>
        <taxon>Bacteria</taxon>
        <taxon>Bacillati</taxon>
        <taxon>Actinomycetota</taxon>
        <taxon>Actinomycetes</taxon>
        <taxon>Micrococcales</taxon>
        <taxon>Micrococcaceae</taxon>
        <taxon>Arthrobacter</taxon>
    </lineage>
</organism>
<evidence type="ECO:0000259" key="1">
    <source>
        <dbReference type="PROSITE" id="PS51186"/>
    </source>
</evidence>
<dbReference type="AlphaFoldDB" id="A0A1G8LW92"/>
<dbReference type="Pfam" id="PF13302">
    <property type="entry name" value="Acetyltransf_3"/>
    <property type="match status" value="1"/>
</dbReference>
<dbReference type="SUPFAM" id="SSF55729">
    <property type="entry name" value="Acyl-CoA N-acyltransferases (Nat)"/>
    <property type="match status" value="1"/>
</dbReference>
<dbReference type="STRING" id="1045773.SAMN05216555_103182"/>
<name>A0A1G8LW92_9MICC</name>
<dbReference type="Gene3D" id="3.40.630.30">
    <property type="match status" value="1"/>
</dbReference>
<accession>A0A1G8LW92</accession>
<dbReference type="GO" id="GO:0016747">
    <property type="term" value="F:acyltransferase activity, transferring groups other than amino-acyl groups"/>
    <property type="evidence" value="ECO:0007669"/>
    <property type="project" value="InterPro"/>
</dbReference>
<dbReference type="InterPro" id="IPR016181">
    <property type="entry name" value="Acyl_CoA_acyltransferase"/>
</dbReference>
<dbReference type="PROSITE" id="PS51186">
    <property type="entry name" value="GNAT"/>
    <property type="match status" value="1"/>
</dbReference>
<dbReference type="PANTHER" id="PTHR43792:SF1">
    <property type="entry name" value="N-ACETYLTRANSFERASE DOMAIN-CONTAINING PROTEIN"/>
    <property type="match status" value="1"/>
</dbReference>
<dbReference type="RefSeq" id="WP_281186786.1">
    <property type="nucleotide sequence ID" value="NZ_FNEI01000003.1"/>
</dbReference>
<keyword evidence="3" id="KW-1185">Reference proteome</keyword>
<sequence>MTVLEAARLRLRPMTDDDLGQMSALLGDSQVMRYYPAPKTRVEAQRWIDWNKRNYAEHGFGLWIMEDHHGNFIGDCGLTIQHVDGTAEVEVGYHVVTAHQGKGYATEAAQECLRFAADSGIERVIAIIDPANAPSQRVAEKAGLHLEKKATRNGREQLIFAITL</sequence>
<evidence type="ECO:0000313" key="3">
    <source>
        <dbReference type="Proteomes" id="UP000182130"/>
    </source>
</evidence>
<keyword evidence="2" id="KW-0808">Transferase</keyword>
<dbReference type="PANTHER" id="PTHR43792">
    <property type="entry name" value="GNAT FAMILY, PUTATIVE (AFU_ORTHOLOGUE AFUA_3G00765)-RELATED-RELATED"/>
    <property type="match status" value="1"/>
</dbReference>
<dbReference type="Proteomes" id="UP000182130">
    <property type="component" value="Unassembled WGS sequence"/>
</dbReference>
<protein>
    <submittedName>
        <fullName evidence="2">Protein N-acetyltransferase, RimJ/RimL family</fullName>
    </submittedName>
</protein>
<dbReference type="EMBL" id="FNEI01000003">
    <property type="protein sequence ID" value="SDI59430.1"/>
    <property type="molecule type" value="Genomic_DNA"/>
</dbReference>
<feature type="domain" description="N-acetyltransferase" evidence="1">
    <location>
        <begin position="9"/>
        <end position="164"/>
    </location>
</feature>
<dbReference type="InterPro" id="IPR051531">
    <property type="entry name" value="N-acetyltransferase"/>
</dbReference>
<dbReference type="InterPro" id="IPR000182">
    <property type="entry name" value="GNAT_dom"/>
</dbReference>
<reference evidence="3" key="1">
    <citation type="submission" date="2016-10" db="EMBL/GenBank/DDBJ databases">
        <authorList>
            <person name="Varghese N."/>
            <person name="Submissions S."/>
        </authorList>
    </citation>
    <scope>NUCLEOTIDE SEQUENCE [LARGE SCALE GENOMIC DNA]</scope>
    <source>
        <strain evidence="3">CGMCC 1.10783</strain>
    </source>
</reference>
<proteinExistence type="predicted"/>